<keyword evidence="2" id="KW-1185">Reference proteome</keyword>
<dbReference type="RefSeq" id="WP_268245050.1">
    <property type="nucleotide sequence ID" value="NZ_BMXP01000002.1"/>
</dbReference>
<protein>
    <submittedName>
        <fullName evidence="1">Uncharacterized protein</fullName>
    </submittedName>
</protein>
<organism evidence="1 2">
    <name type="scientific">Alteromonas halophila</name>
    <dbReference type="NCBI Taxonomy" id="516698"/>
    <lineage>
        <taxon>Bacteria</taxon>
        <taxon>Pseudomonadati</taxon>
        <taxon>Pseudomonadota</taxon>
        <taxon>Gammaproteobacteria</taxon>
        <taxon>Alteromonadales</taxon>
        <taxon>Alteromonadaceae</taxon>
        <taxon>Alteromonas/Salinimonas group</taxon>
        <taxon>Alteromonas</taxon>
    </lineage>
</organism>
<comment type="caution">
    <text evidence="1">The sequence shown here is derived from an EMBL/GenBank/DDBJ whole genome shotgun (WGS) entry which is preliminary data.</text>
</comment>
<reference evidence="1" key="2">
    <citation type="submission" date="2020-09" db="EMBL/GenBank/DDBJ databases">
        <authorList>
            <person name="Sun Q."/>
            <person name="Kim S."/>
        </authorList>
    </citation>
    <scope>NUCLEOTIDE SEQUENCE</scope>
    <source>
        <strain evidence="1">KCTC 22164</strain>
    </source>
</reference>
<dbReference type="AlphaFoldDB" id="A0A918JH81"/>
<dbReference type="EMBL" id="BMXP01000002">
    <property type="protein sequence ID" value="GGW78575.1"/>
    <property type="molecule type" value="Genomic_DNA"/>
</dbReference>
<sequence length="43" mass="4515">MAMLSPLALLIVALGPVLSYLAGALIFSGIQVVLQHHVSASRR</sequence>
<reference evidence="1" key="1">
    <citation type="journal article" date="2014" name="Int. J. Syst. Evol. Microbiol.">
        <title>Complete genome sequence of Corynebacterium casei LMG S-19264T (=DSM 44701T), isolated from a smear-ripened cheese.</title>
        <authorList>
            <consortium name="US DOE Joint Genome Institute (JGI-PGF)"/>
            <person name="Walter F."/>
            <person name="Albersmeier A."/>
            <person name="Kalinowski J."/>
            <person name="Ruckert C."/>
        </authorList>
    </citation>
    <scope>NUCLEOTIDE SEQUENCE</scope>
    <source>
        <strain evidence="1">KCTC 22164</strain>
    </source>
</reference>
<proteinExistence type="predicted"/>
<evidence type="ECO:0000313" key="2">
    <source>
        <dbReference type="Proteomes" id="UP000631300"/>
    </source>
</evidence>
<evidence type="ECO:0000313" key="1">
    <source>
        <dbReference type="EMBL" id="GGW78575.1"/>
    </source>
</evidence>
<accession>A0A918JH81</accession>
<dbReference type="Proteomes" id="UP000631300">
    <property type="component" value="Unassembled WGS sequence"/>
</dbReference>
<name>A0A918JH81_9ALTE</name>
<gene>
    <name evidence="1" type="ORF">GCM10007391_09010</name>
</gene>